<proteinExistence type="predicted"/>
<dbReference type="AlphaFoldDB" id="A0A0E9W035"/>
<protein>
    <submittedName>
        <fullName evidence="1">Uncharacterized protein</fullName>
    </submittedName>
</protein>
<sequence length="34" mass="3643">MNMFLNCAVSSNNQIVCATVILTVNPNSQRVCGT</sequence>
<organism evidence="1">
    <name type="scientific">Anguilla anguilla</name>
    <name type="common">European freshwater eel</name>
    <name type="synonym">Muraena anguilla</name>
    <dbReference type="NCBI Taxonomy" id="7936"/>
    <lineage>
        <taxon>Eukaryota</taxon>
        <taxon>Metazoa</taxon>
        <taxon>Chordata</taxon>
        <taxon>Craniata</taxon>
        <taxon>Vertebrata</taxon>
        <taxon>Euteleostomi</taxon>
        <taxon>Actinopterygii</taxon>
        <taxon>Neopterygii</taxon>
        <taxon>Teleostei</taxon>
        <taxon>Anguilliformes</taxon>
        <taxon>Anguillidae</taxon>
        <taxon>Anguilla</taxon>
    </lineage>
</organism>
<reference evidence="1" key="2">
    <citation type="journal article" date="2015" name="Fish Shellfish Immunol.">
        <title>Early steps in the European eel (Anguilla anguilla)-Vibrio vulnificus interaction in the gills: Role of the RtxA13 toxin.</title>
        <authorList>
            <person name="Callol A."/>
            <person name="Pajuelo D."/>
            <person name="Ebbesson L."/>
            <person name="Teles M."/>
            <person name="MacKenzie S."/>
            <person name="Amaro C."/>
        </authorList>
    </citation>
    <scope>NUCLEOTIDE SEQUENCE</scope>
</reference>
<reference evidence="1" key="1">
    <citation type="submission" date="2014-11" db="EMBL/GenBank/DDBJ databases">
        <authorList>
            <person name="Amaro Gonzalez C."/>
        </authorList>
    </citation>
    <scope>NUCLEOTIDE SEQUENCE</scope>
</reference>
<name>A0A0E9W035_ANGAN</name>
<accession>A0A0E9W035</accession>
<dbReference type="EMBL" id="GBXM01025749">
    <property type="protein sequence ID" value="JAH82828.1"/>
    <property type="molecule type" value="Transcribed_RNA"/>
</dbReference>
<evidence type="ECO:0000313" key="1">
    <source>
        <dbReference type="EMBL" id="JAH82828.1"/>
    </source>
</evidence>